<dbReference type="Pfam" id="PF13426">
    <property type="entry name" value="PAS_9"/>
    <property type="match status" value="1"/>
</dbReference>
<feature type="domain" description="PPM-type phosphatase" evidence="2">
    <location>
        <begin position="321"/>
        <end position="538"/>
    </location>
</feature>
<dbReference type="SUPFAM" id="SSF81606">
    <property type="entry name" value="PP2C-like"/>
    <property type="match status" value="1"/>
</dbReference>
<dbReference type="Gene3D" id="3.30.450.20">
    <property type="entry name" value="PAS domain"/>
    <property type="match status" value="1"/>
</dbReference>
<sequence length="543" mass="62802">MVDQSKNQLKENTLAINQSYELGGDGVIIIAIDSKEIIKINKKALDLLEYKDQQLIGTDISSLGIKGLDKDSQQIESQGTKQKYKFIGEYLQKNGDILYLEVNVQRVDNNYIIYRIHKISEECNYCYQKIKQNYLQKQYQYIHEESNLSNILAHMKDSKSLNDFCQQLLKILLLRTDLKYGFILLKDIFNNKGYIKNETNYKLSNKSYLLIKKLIDNNSPSIKESLNRILDEEFSESSFNYFIEVLEDEGKILGIIVVMDAKENYKEFIQEVLKSFSIFLTDGITKIKILQKEVEKNTLNKEIEIASKIQNSFIPKQTPQHDQLELSIYYNPAKEVGGDYFAFKQKQDKLNIFISDVMGKGIPAAIIVATIHSAFNILNRLEDNPSKILEHINNNLYHDLKNRPTFVSAFYGSFDFKESNFIYSNAAHNQPLLWSNQLQKIITLDKRGILCGIQKDYIYDSYQVKLSHGDILLFYTDGLIDIQNRANNRFTVSRLEQLLIENNQLSAEDIKEKLVEEIYNFSKGTPFPDDISLIICKFLGGDK</sequence>
<dbReference type="Proteomes" id="UP000219573">
    <property type="component" value="Unassembled WGS sequence"/>
</dbReference>
<protein>
    <submittedName>
        <fullName evidence="3">Stage II sporulation protein E (SpoIIE)</fullName>
    </submittedName>
</protein>
<evidence type="ECO:0000259" key="2">
    <source>
        <dbReference type="SMART" id="SM00331"/>
    </source>
</evidence>
<dbReference type="CDD" id="cd00130">
    <property type="entry name" value="PAS"/>
    <property type="match status" value="1"/>
</dbReference>
<evidence type="ECO:0000313" key="4">
    <source>
        <dbReference type="Proteomes" id="UP000219573"/>
    </source>
</evidence>
<organism evidence="3 4">
    <name type="scientific">Orenia metallireducens</name>
    <dbReference type="NCBI Taxonomy" id="1413210"/>
    <lineage>
        <taxon>Bacteria</taxon>
        <taxon>Bacillati</taxon>
        <taxon>Bacillota</taxon>
        <taxon>Clostridia</taxon>
        <taxon>Halanaerobiales</taxon>
        <taxon>Halobacteroidaceae</taxon>
        <taxon>Orenia</taxon>
    </lineage>
</organism>
<proteinExistence type="predicted"/>
<keyword evidence="4" id="KW-1185">Reference proteome</keyword>
<dbReference type="InterPro" id="IPR036457">
    <property type="entry name" value="PPM-type-like_dom_sf"/>
</dbReference>
<dbReference type="EMBL" id="OBDZ01000040">
    <property type="protein sequence ID" value="SNY45949.1"/>
    <property type="molecule type" value="Genomic_DNA"/>
</dbReference>
<dbReference type="OrthoDB" id="9763484at2"/>
<dbReference type="RefSeq" id="WP_097019460.1">
    <property type="nucleotide sequence ID" value="NZ_OBDZ01000040.1"/>
</dbReference>
<dbReference type="AlphaFoldDB" id="A0A285ID98"/>
<accession>A0A285ID98</accession>
<dbReference type="InterPro" id="IPR001932">
    <property type="entry name" value="PPM-type_phosphatase-like_dom"/>
</dbReference>
<dbReference type="InterPro" id="IPR052016">
    <property type="entry name" value="Bact_Sigma-Reg"/>
</dbReference>
<dbReference type="SMART" id="SM00331">
    <property type="entry name" value="PP2C_SIG"/>
    <property type="match status" value="1"/>
</dbReference>
<dbReference type="InterPro" id="IPR000014">
    <property type="entry name" value="PAS"/>
</dbReference>
<gene>
    <name evidence="3" type="ORF">SAMN06265827_1403</name>
</gene>
<evidence type="ECO:0000256" key="1">
    <source>
        <dbReference type="ARBA" id="ARBA00022801"/>
    </source>
</evidence>
<dbReference type="GO" id="GO:0016791">
    <property type="term" value="F:phosphatase activity"/>
    <property type="evidence" value="ECO:0007669"/>
    <property type="project" value="TreeGrafter"/>
</dbReference>
<dbReference type="PANTHER" id="PTHR43156">
    <property type="entry name" value="STAGE II SPORULATION PROTEIN E-RELATED"/>
    <property type="match status" value="1"/>
</dbReference>
<keyword evidence="1" id="KW-0378">Hydrolase</keyword>
<dbReference type="PANTHER" id="PTHR43156:SF2">
    <property type="entry name" value="STAGE II SPORULATION PROTEIN E"/>
    <property type="match status" value="1"/>
</dbReference>
<dbReference type="Pfam" id="PF07228">
    <property type="entry name" value="SpoIIE"/>
    <property type="match status" value="1"/>
</dbReference>
<name>A0A285ID98_9FIRM</name>
<reference evidence="4" key="1">
    <citation type="submission" date="2017-09" db="EMBL/GenBank/DDBJ databases">
        <authorList>
            <person name="Varghese N."/>
            <person name="Submissions S."/>
        </authorList>
    </citation>
    <scope>NUCLEOTIDE SEQUENCE [LARGE SCALE GENOMIC DNA]</scope>
    <source>
        <strain evidence="4">MSL47</strain>
    </source>
</reference>
<evidence type="ECO:0000313" key="3">
    <source>
        <dbReference type="EMBL" id="SNY45949.1"/>
    </source>
</evidence>
<dbReference type="Gene3D" id="3.60.40.10">
    <property type="entry name" value="PPM-type phosphatase domain"/>
    <property type="match status" value="1"/>
</dbReference>